<gene>
    <name evidence="7" type="ORF">CCR94_08095</name>
</gene>
<keyword evidence="2" id="KW-0805">Transcription regulation</keyword>
<dbReference type="InterPro" id="IPR039425">
    <property type="entry name" value="RNA_pol_sigma-70-like"/>
</dbReference>
<sequence length="187" mass="21133">MTSADPDALRRLFLLSYGDLKSRLTQRLGSAELASDAMQDTWLRLAKLTPVNPVQRPWPYILRIAYNIALKRLRSEQKLVTLDDARAALDLVDEAPAAARIAEGRAELALLRQAVDELTPRRREILLASRLDGASLRELANRFNISQRLVERELKQAVLHCAERLERKIVQRFGPRAGVASTIEKKT</sequence>
<feature type="domain" description="RNA polymerase sigma factor 70 region 4 type 2" evidence="6">
    <location>
        <begin position="110"/>
        <end position="161"/>
    </location>
</feature>
<dbReference type="SUPFAM" id="SSF88946">
    <property type="entry name" value="Sigma2 domain of RNA polymerase sigma factors"/>
    <property type="match status" value="1"/>
</dbReference>
<keyword evidence="4" id="KW-0804">Transcription</keyword>
<dbReference type="AlphaFoldDB" id="A0A2S6NAU5"/>
<dbReference type="InterPro" id="IPR036388">
    <property type="entry name" value="WH-like_DNA-bd_sf"/>
</dbReference>
<evidence type="ECO:0008006" key="9">
    <source>
        <dbReference type="Google" id="ProtNLM"/>
    </source>
</evidence>
<dbReference type="InterPro" id="IPR013324">
    <property type="entry name" value="RNA_pol_sigma_r3/r4-like"/>
</dbReference>
<dbReference type="InterPro" id="IPR013249">
    <property type="entry name" value="RNA_pol_sigma70_r4_t2"/>
</dbReference>
<dbReference type="GO" id="GO:0016987">
    <property type="term" value="F:sigma factor activity"/>
    <property type="evidence" value="ECO:0007669"/>
    <property type="project" value="UniProtKB-KW"/>
</dbReference>
<evidence type="ECO:0000256" key="3">
    <source>
        <dbReference type="ARBA" id="ARBA00023082"/>
    </source>
</evidence>
<comment type="similarity">
    <text evidence="1">Belongs to the sigma-70 factor family. ECF subfamily.</text>
</comment>
<comment type="caution">
    <text evidence="7">The sequence shown here is derived from an EMBL/GenBank/DDBJ whole genome shotgun (WGS) entry which is preliminary data.</text>
</comment>
<evidence type="ECO:0000256" key="4">
    <source>
        <dbReference type="ARBA" id="ARBA00023163"/>
    </source>
</evidence>
<organism evidence="7 8">
    <name type="scientific">Rhodoblastus sphagnicola</name>
    <dbReference type="NCBI Taxonomy" id="333368"/>
    <lineage>
        <taxon>Bacteria</taxon>
        <taxon>Pseudomonadati</taxon>
        <taxon>Pseudomonadota</taxon>
        <taxon>Alphaproteobacteria</taxon>
        <taxon>Hyphomicrobiales</taxon>
        <taxon>Rhodoblastaceae</taxon>
        <taxon>Rhodoblastus</taxon>
    </lineage>
</organism>
<evidence type="ECO:0000313" key="7">
    <source>
        <dbReference type="EMBL" id="PPQ31738.1"/>
    </source>
</evidence>
<dbReference type="GO" id="GO:0006352">
    <property type="term" value="P:DNA-templated transcription initiation"/>
    <property type="evidence" value="ECO:0007669"/>
    <property type="project" value="InterPro"/>
</dbReference>
<dbReference type="PANTHER" id="PTHR43133:SF63">
    <property type="entry name" value="RNA POLYMERASE SIGMA FACTOR FECI-RELATED"/>
    <property type="match status" value="1"/>
</dbReference>
<feature type="domain" description="RNA polymerase sigma-70 region 2" evidence="5">
    <location>
        <begin position="17"/>
        <end position="78"/>
    </location>
</feature>
<dbReference type="NCBIfam" id="TIGR02937">
    <property type="entry name" value="sigma70-ECF"/>
    <property type="match status" value="1"/>
</dbReference>
<evidence type="ECO:0000256" key="2">
    <source>
        <dbReference type="ARBA" id="ARBA00023015"/>
    </source>
</evidence>
<protein>
    <recommendedName>
        <fullName evidence="9">RNA polymerase subunit sigma-70</fullName>
    </recommendedName>
</protein>
<evidence type="ECO:0000259" key="5">
    <source>
        <dbReference type="Pfam" id="PF04542"/>
    </source>
</evidence>
<dbReference type="PANTHER" id="PTHR43133">
    <property type="entry name" value="RNA POLYMERASE ECF-TYPE SIGMA FACTO"/>
    <property type="match status" value="1"/>
</dbReference>
<dbReference type="GO" id="GO:0003677">
    <property type="term" value="F:DNA binding"/>
    <property type="evidence" value="ECO:0007669"/>
    <property type="project" value="InterPro"/>
</dbReference>
<dbReference type="OrthoDB" id="9794372at2"/>
<evidence type="ECO:0000313" key="8">
    <source>
        <dbReference type="Proteomes" id="UP000239089"/>
    </source>
</evidence>
<evidence type="ECO:0000259" key="6">
    <source>
        <dbReference type="Pfam" id="PF08281"/>
    </source>
</evidence>
<dbReference type="InterPro" id="IPR007627">
    <property type="entry name" value="RNA_pol_sigma70_r2"/>
</dbReference>
<proteinExistence type="inferred from homology"/>
<evidence type="ECO:0000256" key="1">
    <source>
        <dbReference type="ARBA" id="ARBA00010641"/>
    </source>
</evidence>
<reference evidence="7 8" key="1">
    <citation type="journal article" date="2018" name="Arch. Microbiol.">
        <title>New insights into the metabolic potential of the phototrophic purple bacterium Rhodopila globiformis DSM 161(T) from its draft genome sequence and evidence for a vanadium-dependent nitrogenase.</title>
        <authorList>
            <person name="Imhoff J.F."/>
            <person name="Rahn T."/>
            <person name="Kunzel S."/>
            <person name="Neulinger S.C."/>
        </authorList>
    </citation>
    <scope>NUCLEOTIDE SEQUENCE [LARGE SCALE GENOMIC DNA]</scope>
    <source>
        <strain evidence="7 8">DSM 16996</strain>
    </source>
</reference>
<accession>A0A2S6NAU5</accession>
<dbReference type="EMBL" id="NHSJ01000051">
    <property type="protein sequence ID" value="PPQ31738.1"/>
    <property type="molecule type" value="Genomic_DNA"/>
</dbReference>
<dbReference type="SUPFAM" id="SSF88659">
    <property type="entry name" value="Sigma3 and sigma4 domains of RNA polymerase sigma factors"/>
    <property type="match status" value="1"/>
</dbReference>
<dbReference type="Pfam" id="PF04542">
    <property type="entry name" value="Sigma70_r2"/>
    <property type="match status" value="1"/>
</dbReference>
<dbReference type="RefSeq" id="WP_104507371.1">
    <property type="nucleotide sequence ID" value="NZ_JACIGC010000010.1"/>
</dbReference>
<name>A0A2S6NAU5_9HYPH</name>
<dbReference type="Pfam" id="PF08281">
    <property type="entry name" value="Sigma70_r4_2"/>
    <property type="match status" value="1"/>
</dbReference>
<keyword evidence="8" id="KW-1185">Reference proteome</keyword>
<dbReference type="InterPro" id="IPR013325">
    <property type="entry name" value="RNA_pol_sigma_r2"/>
</dbReference>
<dbReference type="Gene3D" id="1.10.10.10">
    <property type="entry name" value="Winged helix-like DNA-binding domain superfamily/Winged helix DNA-binding domain"/>
    <property type="match status" value="1"/>
</dbReference>
<dbReference type="Gene3D" id="1.10.1740.10">
    <property type="match status" value="1"/>
</dbReference>
<dbReference type="InterPro" id="IPR014284">
    <property type="entry name" value="RNA_pol_sigma-70_dom"/>
</dbReference>
<dbReference type="Proteomes" id="UP000239089">
    <property type="component" value="Unassembled WGS sequence"/>
</dbReference>
<keyword evidence="3" id="KW-0731">Sigma factor</keyword>